<dbReference type="KEGG" id="nco:AAW31_17335"/>
<protein>
    <submittedName>
        <fullName evidence="1">Uncharacterized protein</fullName>
    </submittedName>
</protein>
<dbReference type="Proteomes" id="UP000034156">
    <property type="component" value="Chromosome"/>
</dbReference>
<reference evidence="2 4" key="3">
    <citation type="submission" date="2019-07" db="EMBL/GenBank/DDBJ databases">
        <title>Active sludge and wastewater microbial communities from Klosterneuburg, Austria.</title>
        <authorList>
            <person name="Wagner M."/>
        </authorList>
    </citation>
    <scope>NUCLEOTIDE SEQUENCE [LARGE SCALE GENOMIC DNA]</scope>
    <source>
        <strain evidence="2 4">Nm2</strain>
    </source>
</reference>
<accession>A0A0F7KJZ8</accession>
<dbReference type="AlphaFoldDB" id="A0A0F7KJZ8"/>
<proteinExistence type="predicted"/>
<dbReference type="SUPFAM" id="SSF81301">
    <property type="entry name" value="Nucleotidyltransferase"/>
    <property type="match status" value="1"/>
</dbReference>
<evidence type="ECO:0000313" key="4">
    <source>
        <dbReference type="Proteomes" id="UP000324176"/>
    </source>
</evidence>
<evidence type="ECO:0000313" key="1">
    <source>
        <dbReference type="EMBL" id="AKH39182.1"/>
    </source>
</evidence>
<dbReference type="PATRIC" id="fig|44574.3.peg.4169"/>
<name>A0A0F7KJZ8_9PROT</name>
<sequence length="150" mass="17495">MKQGTAIKNALKIAERIRQVNGLVGTPATRFECYRIKRAWIFGSTIKGKLNPNDLDILIDGHHCGRHYVANKKYTDLSLYVGAKKDRDKYRRSGLILPVESDITAYRYIRDNLKMVRFHDYRIDKDVANPRIMIYPRNDLISWVENQAKI</sequence>
<keyword evidence="3" id="KW-1185">Reference proteome</keyword>
<organism evidence="1 3">
    <name type="scientific">Nitrosomonas communis</name>
    <dbReference type="NCBI Taxonomy" id="44574"/>
    <lineage>
        <taxon>Bacteria</taxon>
        <taxon>Pseudomonadati</taxon>
        <taxon>Pseudomonadota</taxon>
        <taxon>Betaproteobacteria</taxon>
        <taxon>Nitrosomonadales</taxon>
        <taxon>Nitrosomonadaceae</taxon>
        <taxon>Nitrosomonas</taxon>
    </lineage>
</organism>
<dbReference type="EMBL" id="VNHT01000148">
    <property type="protein sequence ID" value="TYP69476.1"/>
    <property type="molecule type" value="Genomic_DNA"/>
</dbReference>
<reference evidence="3" key="1">
    <citation type="submission" date="2015-05" db="EMBL/GenBank/DDBJ databases">
        <title>Draft genome of Nitrosomonas communis strain Nm2.</title>
        <authorList>
            <person name="Kozlowski J.A."/>
            <person name="Kits K.D."/>
            <person name="Stein L.Y."/>
        </authorList>
    </citation>
    <scope>NUCLEOTIDE SEQUENCE [LARGE SCALE GENOMIC DNA]</scope>
    <source>
        <strain evidence="3">Nm2</strain>
    </source>
</reference>
<evidence type="ECO:0000313" key="2">
    <source>
        <dbReference type="EMBL" id="TYP69476.1"/>
    </source>
</evidence>
<gene>
    <name evidence="1" type="ORF">AAW31_17335</name>
    <name evidence="2" type="ORF">BCL69_11482</name>
</gene>
<dbReference type="Proteomes" id="UP000324176">
    <property type="component" value="Unassembled WGS sequence"/>
</dbReference>
<dbReference type="EMBL" id="CP011451">
    <property type="protein sequence ID" value="AKH39182.1"/>
    <property type="molecule type" value="Genomic_DNA"/>
</dbReference>
<dbReference type="RefSeq" id="WP_046851203.1">
    <property type="nucleotide sequence ID" value="NZ_CP011451.1"/>
</dbReference>
<dbReference type="InterPro" id="IPR043519">
    <property type="entry name" value="NT_sf"/>
</dbReference>
<evidence type="ECO:0000313" key="3">
    <source>
        <dbReference type="Proteomes" id="UP000034156"/>
    </source>
</evidence>
<reference evidence="1 3" key="2">
    <citation type="journal article" date="2016" name="Genome Announc.">
        <title>Genome Sequence of Nitrosomonas communis Strain Nm2, a Mesophilic Ammonia-Oxidizing Bacterium Isolated from Mediterranean Soil.</title>
        <authorList>
            <person name="Kozlowski J.A."/>
            <person name="Kits K.D."/>
            <person name="Stein L.Y."/>
        </authorList>
    </citation>
    <scope>NUCLEOTIDE SEQUENCE [LARGE SCALE GENOMIC DNA]</scope>
    <source>
        <strain evidence="1 3">Nm2</strain>
    </source>
</reference>